<dbReference type="RefSeq" id="WP_303734384.1">
    <property type="nucleotide sequence ID" value="NZ_CAKZHK010000010.1"/>
</dbReference>
<dbReference type="NCBIfam" id="NF010686">
    <property type="entry name" value="PRK14086.1"/>
    <property type="match status" value="1"/>
</dbReference>
<dbReference type="GO" id="GO:0003688">
    <property type="term" value="F:DNA replication origin binding"/>
    <property type="evidence" value="ECO:0007669"/>
    <property type="project" value="UniProtKB-UniRule"/>
</dbReference>
<feature type="domain" description="Chromosomal replication initiator DnaA C-terminal" evidence="14">
    <location>
        <begin position="510"/>
        <end position="579"/>
    </location>
</feature>
<feature type="compositionally biased region" description="Basic and acidic residues" evidence="12">
    <location>
        <begin position="143"/>
        <end position="152"/>
    </location>
</feature>
<dbReference type="Pfam" id="PF08299">
    <property type="entry name" value="Bac_DnaA_C"/>
    <property type="match status" value="1"/>
</dbReference>
<dbReference type="HAMAP" id="MF_00377">
    <property type="entry name" value="DnaA_bact"/>
    <property type="match status" value="1"/>
</dbReference>
<comment type="caution">
    <text evidence="8">Lacks conserved residue(s) required for the propagation of feature annotation.</text>
</comment>
<evidence type="ECO:0000256" key="5">
    <source>
        <dbReference type="ARBA" id="ARBA00022840"/>
    </source>
</evidence>
<evidence type="ECO:0000256" key="9">
    <source>
        <dbReference type="NCBIfam" id="TIGR00362"/>
    </source>
</evidence>
<keyword evidence="5 8" id="KW-0067">ATP-binding</keyword>
<dbReference type="GO" id="GO:0005886">
    <property type="term" value="C:plasma membrane"/>
    <property type="evidence" value="ECO:0007669"/>
    <property type="project" value="TreeGrafter"/>
</dbReference>
<feature type="region of interest" description="Domain III, AAA+ region" evidence="8">
    <location>
        <begin position="266"/>
        <end position="482"/>
    </location>
</feature>
<dbReference type="SUPFAM" id="SSF48295">
    <property type="entry name" value="TrpR-like"/>
    <property type="match status" value="1"/>
</dbReference>
<feature type="domain" description="AAA+ ATPase" evidence="13">
    <location>
        <begin position="299"/>
        <end position="428"/>
    </location>
</feature>
<dbReference type="Gene3D" id="3.30.300.180">
    <property type="match status" value="1"/>
</dbReference>
<dbReference type="Gene3D" id="1.10.1750.10">
    <property type="match status" value="1"/>
</dbReference>
<feature type="region of interest" description="Disordered" evidence="12">
    <location>
        <begin position="110"/>
        <end position="265"/>
    </location>
</feature>
<keyword evidence="4 8" id="KW-0547">Nucleotide-binding</keyword>
<dbReference type="GO" id="GO:0006270">
    <property type="term" value="P:DNA replication initiation"/>
    <property type="evidence" value="ECO:0007669"/>
    <property type="project" value="UniProtKB-UniRule"/>
</dbReference>
<sequence>MDLGGSPHQFGQASEDFFNTWNNVVAQLMVMNPREDIPGQAPGTRITPQDKAWLKQAAPVGLIGGVAVISTPNRTAKSVFERKLGDIISAELTAAIGEPIKLAISINSAATETDDSSAEPPRTEPHRGETPPTQPRTTQSRPTETRPAESYHDFSQLNTSPKTGTPSENVAQENAQPSREMPRPTSYEDDPYVLQYPDSSPQEKRPSTYPDATPTEPAYSNSGDAPVGNSYDTPAETAPQPWNEGYISNARPQRRQEQKPDSERSWLNENYTFDNLVAGEGNRVVRAAAIAVAENPAQAYNPLFIWGGSGLGKTHILHAIGHRALELRPNLRVRYVSIEEYTNEWINSIRNNRGEDFKRKYRSFDILLVDDIQFLAGKPETQIEFFHNFNALHGAQKQIVLCSDRSPKGLTELEPRLRTRFQWGFTQDIQKPDLETRIAILRLKAERENAQVPSEVLSFIAEQKAESVRELEGALNKVLIVSSIQHTPVTLEMARDQLQDLVAPEVVEITAPTIMSVTAEYFNLTTADLTGPGKARPIAHARQVAMYLCRELTDLSLPKVGNKFGGRDHTTAMYAERKIRKEMSEKRSTNEAIQEITARIKDQAR</sequence>
<feature type="compositionally biased region" description="Basic and acidic residues" evidence="12">
    <location>
        <begin position="254"/>
        <end position="265"/>
    </location>
</feature>
<feature type="binding site" evidence="8">
    <location>
        <position position="314"/>
    </location>
    <ligand>
        <name>ATP</name>
        <dbReference type="ChEBI" id="CHEBI:30616"/>
    </ligand>
</feature>
<feature type="binding site" evidence="8">
    <location>
        <position position="312"/>
    </location>
    <ligand>
        <name>ATP</name>
        <dbReference type="ChEBI" id="CHEBI:30616"/>
    </ligand>
</feature>
<comment type="function">
    <text evidence="8 10">Plays an essential role in the initiation and regulation of chromosomal replication. ATP-DnaA binds to the origin of replication (oriC) to initiate formation of the DNA replication initiation complex once per cell cycle. Binds the DnaA box (a 9 base pair repeat at the origin) and separates the double-stranded (ds)DNA. Forms a right-handed helical filament on oriC DNA; dsDNA binds to the exterior of the filament while single-stranded (ss)DNA is stabiized in the filament's interior. The ATP-DnaA-oriC complex binds and stabilizes one strand of the AT-rich DNA unwinding element (DUE), permitting loading of DNA polymerase. After initiation quickly degrades to an ADP-DnaA complex that is not apt for DNA replication. Binds acidic phospholipids.</text>
</comment>
<feature type="binding site" evidence="8">
    <location>
        <position position="313"/>
    </location>
    <ligand>
        <name>ATP</name>
        <dbReference type="ChEBI" id="CHEBI:30616"/>
    </ligand>
</feature>
<comment type="caution">
    <text evidence="15">The sequence shown here is derived from an EMBL/GenBank/DDBJ whole genome shotgun (WGS) entry which is preliminary data.</text>
</comment>
<feature type="region of interest" description="Domain IV, binds dsDNA" evidence="8">
    <location>
        <begin position="483"/>
        <end position="605"/>
    </location>
</feature>
<dbReference type="FunFam" id="3.40.50.300:FF:000668">
    <property type="entry name" value="Chromosomal replication initiator protein DnaA"/>
    <property type="match status" value="1"/>
</dbReference>
<evidence type="ECO:0000256" key="2">
    <source>
        <dbReference type="ARBA" id="ARBA00022490"/>
    </source>
</evidence>
<feature type="compositionally biased region" description="Polar residues" evidence="12">
    <location>
        <begin position="153"/>
        <end position="177"/>
    </location>
</feature>
<evidence type="ECO:0000256" key="3">
    <source>
        <dbReference type="ARBA" id="ARBA00022705"/>
    </source>
</evidence>
<dbReference type="InterPro" id="IPR013159">
    <property type="entry name" value="DnaA_C"/>
</dbReference>
<dbReference type="Gene3D" id="3.40.50.300">
    <property type="entry name" value="P-loop containing nucleotide triphosphate hydrolases"/>
    <property type="match status" value="1"/>
</dbReference>
<dbReference type="PANTHER" id="PTHR30050:SF2">
    <property type="entry name" value="CHROMOSOMAL REPLICATION INITIATOR PROTEIN DNAA"/>
    <property type="match status" value="1"/>
</dbReference>
<dbReference type="GO" id="GO:0008289">
    <property type="term" value="F:lipid binding"/>
    <property type="evidence" value="ECO:0007669"/>
    <property type="project" value="UniProtKB-KW"/>
</dbReference>
<name>A0A2W5T2V2_9CORY</name>
<evidence type="ECO:0000256" key="10">
    <source>
        <dbReference type="RuleBase" id="RU000577"/>
    </source>
</evidence>
<organism evidence="15 16">
    <name type="scientific">Corynebacterium kroppenstedtii</name>
    <dbReference type="NCBI Taxonomy" id="161879"/>
    <lineage>
        <taxon>Bacteria</taxon>
        <taxon>Bacillati</taxon>
        <taxon>Actinomycetota</taxon>
        <taxon>Actinomycetes</taxon>
        <taxon>Mycobacteriales</taxon>
        <taxon>Corynebacteriaceae</taxon>
        <taxon>Corynebacterium</taxon>
    </lineage>
</organism>
<reference evidence="15 16" key="1">
    <citation type="submission" date="2017-08" db="EMBL/GenBank/DDBJ databases">
        <title>Infants hospitalized years apart are colonized by the same room-sourced microbial strains.</title>
        <authorList>
            <person name="Brooks B."/>
            <person name="Olm M.R."/>
            <person name="Firek B.A."/>
            <person name="Baker R."/>
            <person name="Thomas B.C."/>
            <person name="Morowitz M.J."/>
            <person name="Banfield J.F."/>
        </authorList>
    </citation>
    <scope>NUCLEOTIDE SEQUENCE [LARGE SCALE GENOMIC DNA]</scope>
    <source>
        <strain evidence="15">S2_003_000_R1_3</strain>
    </source>
</reference>
<dbReference type="SMART" id="SM00382">
    <property type="entry name" value="AAA"/>
    <property type="match status" value="1"/>
</dbReference>
<dbReference type="InterPro" id="IPR027417">
    <property type="entry name" value="P-loop_NTPase"/>
</dbReference>
<dbReference type="NCBIfam" id="TIGR00362">
    <property type="entry name" value="DnaA"/>
    <property type="match status" value="1"/>
</dbReference>
<feature type="region of interest" description="Domain I, interacts with DnaA modulators" evidence="8">
    <location>
        <begin position="1"/>
        <end position="208"/>
    </location>
</feature>
<dbReference type="AlphaFoldDB" id="A0A2W5T2V2"/>
<comment type="subunit">
    <text evidence="8">Oligomerizes as a right-handed, spiral filament on DNA at oriC.</text>
</comment>
<dbReference type="PANTHER" id="PTHR30050">
    <property type="entry name" value="CHROMOSOMAL REPLICATION INITIATOR PROTEIN DNAA"/>
    <property type="match status" value="1"/>
</dbReference>
<dbReference type="InterPro" id="IPR003593">
    <property type="entry name" value="AAA+_ATPase"/>
</dbReference>
<evidence type="ECO:0000256" key="12">
    <source>
        <dbReference type="SAM" id="MobiDB-lite"/>
    </source>
</evidence>
<evidence type="ECO:0000256" key="8">
    <source>
        <dbReference type="HAMAP-Rule" id="MF_00377"/>
    </source>
</evidence>
<evidence type="ECO:0000256" key="6">
    <source>
        <dbReference type="ARBA" id="ARBA00023121"/>
    </source>
</evidence>
<dbReference type="Pfam" id="PF00308">
    <property type="entry name" value="Bac_DnaA"/>
    <property type="match status" value="1"/>
</dbReference>
<evidence type="ECO:0000259" key="14">
    <source>
        <dbReference type="SMART" id="SM00760"/>
    </source>
</evidence>
<dbReference type="CDD" id="cd06571">
    <property type="entry name" value="Bac_DnaA_C"/>
    <property type="match status" value="1"/>
</dbReference>
<evidence type="ECO:0000256" key="11">
    <source>
        <dbReference type="RuleBase" id="RU004227"/>
    </source>
</evidence>
<dbReference type="Gene3D" id="1.10.8.60">
    <property type="match status" value="1"/>
</dbReference>
<dbReference type="InterPro" id="IPR013317">
    <property type="entry name" value="DnaA_dom"/>
</dbReference>
<comment type="similarity">
    <text evidence="1 8 11">Belongs to the DnaA family.</text>
</comment>
<evidence type="ECO:0000256" key="4">
    <source>
        <dbReference type="ARBA" id="ARBA00022741"/>
    </source>
</evidence>
<keyword evidence="6 8" id="KW-0446">Lipid-binding</keyword>
<dbReference type="EMBL" id="QFRA01000005">
    <property type="protein sequence ID" value="PZR05695.1"/>
    <property type="molecule type" value="Genomic_DNA"/>
</dbReference>
<dbReference type="InterPro" id="IPR001957">
    <property type="entry name" value="Chromosome_initiator_DnaA"/>
</dbReference>
<keyword evidence="2 8" id="KW-0963">Cytoplasm</keyword>
<dbReference type="Proteomes" id="UP000249432">
    <property type="component" value="Unassembled WGS sequence"/>
</dbReference>
<proteinExistence type="inferred from homology"/>
<evidence type="ECO:0000256" key="1">
    <source>
        <dbReference type="ARBA" id="ARBA00006583"/>
    </source>
</evidence>
<dbReference type="GO" id="GO:0005737">
    <property type="term" value="C:cytoplasm"/>
    <property type="evidence" value="ECO:0007669"/>
    <property type="project" value="UniProtKB-SubCell"/>
</dbReference>
<keyword evidence="3 8" id="KW-0235">DNA replication</keyword>
<comment type="domain">
    <text evidence="8">Domain I is involved in oligomerization and binding regulators, domain II is flexibile and of varying length in different bacteria, domain III forms the AAA+ region, while domain IV binds dsDNA.</text>
</comment>
<evidence type="ECO:0000259" key="13">
    <source>
        <dbReference type="SMART" id="SM00382"/>
    </source>
</evidence>
<comment type="subcellular location">
    <subcellularLocation>
        <location evidence="8">Cytoplasm</location>
    </subcellularLocation>
</comment>
<dbReference type="SUPFAM" id="SSF52540">
    <property type="entry name" value="P-loop containing nucleoside triphosphate hydrolases"/>
    <property type="match status" value="1"/>
</dbReference>
<dbReference type="InterPro" id="IPR010921">
    <property type="entry name" value="Trp_repressor/repl_initiator"/>
</dbReference>
<dbReference type="InterPro" id="IPR038454">
    <property type="entry name" value="DnaA_N_sf"/>
</dbReference>
<evidence type="ECO:0000256" key="7">
    <source>
        <dbReference type="ARBA" id="ARBA00023125"/>
    </source>
</evidence>
<keyword evidence="7 8" id="KW-0238">DNA-binding</keyword>
<dbReference type="PRINTS" id="PR00051">
    <property type="entry name" value="DNAA"/>
</dbReference>
<dbReference type="GO" id="GO:0005524">
    <property type="term" value="F:ATP binding"/>
    <property type="evidence" value="ECO:0007669"/>
    <property type="project" value="UniProtKB-UniRule"/>
</dbReference>
<dbReference type="GO" id="GO:0006275">
    <property type="term" value="P:regulation of DNA replication"/>
    <property type="evidence" value="ECO:0007669"/>
    <property type="project" value="UniProtKB-UniRule"/>
</dbReference>
<dbReference type="SMART" id="SM00760">
    <property type="entry name" value="Bac_DnaA_C"/>
    <property type="match status" value="1"/>
</dbReference>
<dbReference type="InterPro" id="IPR020591">
    <property type="entry name" value="Chromosome_initiator_DnaA-like"/>
</dbReference>
<feature type="binding site" evidence="8">
    <location>
        <position position="310"/>
    </location>
    <ligand>
        <name>ATP</name>
        <dbReference type="ChEBI" id="CHEBI:30616"/>
    </ligand>
</feature>
<protein>
    <recommendedName>
        <fullName evidence="8 9">Chromosomal replication initiator protein DnaA</fullName>
    </recommendedName>
</protein>
<accession>A0A2W5T2V2</accession>
<evidence type="ECO:0000313" key="15">
    <source>
        <dbReference type="EMBL" id="PZR05695.1"/>
    </source>
</evidence>
<gene>
    <name evidence="8" type="primary">dnaA</name>
    <name evidence="15" type="ORF">DI525_03340</name>
</gene>
<dbReference type="FunFam" id="1.10.1750.10:FF:000002">
    <property type="entry name" value="Chromosomal replication initiator protein DnaA"/>
    <property type="match status" value="1"/>
</dbReference>
<dbReference type="CDD" id="cd00009">
    <property type="entry name" value="AAA"/>
    <property type="match status" value="1"/>
</dbReference>
<evidence type="ECO:0000313" key="16">
    <source>
        <dbReference type="Proteomes" id="UP000249432"/>
    </source>
</evidence>